<dbReference type="Proteomes" id="UP000070133">
    <property type="component" value="Unassembled WGS sequence"/>
</dbReference>
<reference evidence="2 3" key="1">
    <citation type="submission" date="2015-07" db="EMBL/GenBank/DDBJ databases">
        <title>Comparative genomics of the Sigatoka disease complex on banana suggests a link between parallel evolutionary changes in Pseudocercospora fijiensis and Pseudocercospora eumusae and increased virulence on the banana host.</title>
        <authorList>
            <person name="Chang T.-C."/>
            <person name="Salvucci A."/>
            <person name="Crous P.W."/>
            <person name="Stergiopoulos I."/>
        </authorList>
    </citation>
    <scope>NUCLEOTIDE SEQUENCE [LARGE SCALE GENOMIC DNA]</scope>
    <source>
        <strain evidence="2 3">CBS 114824</strain>
    </source>
</reference>
<feature type="region of interest" description="Disordered" evidence="1">
    <location>
        <begin position="181"/>
        <end position="209"/>
    </location>
</feature>
<dbReference type="AlphaFoldDB" id="A0A139HEZ5"/>
<dbReference type="EMBL" id="LFZN01000063">
    <property type="protein sequence ID" value="KXT01045.1"/>
    <property type="molecule type" value="Genomic_DNA"/>
</dbReference>
<sequence>MLACLMRTLTISYQHERAELLKAVKEMKEEITTLKQDRSRAQEDARRFDDHNRNFPMTSDRGRDHVCERSPSPKGRSGYPSRSKPPGQEYRDRHDNRPRRRRPDDEEPEAAHMTLYPDDDDFGHRARTTQHDNGRIELFPEKIAVKAEEEQQPPGPRFKETFKRRVAGDGLGDRGRIVNKEYTIHDDNGSRSSHKGFGELARQGEQSDR</sequence>
<evidence type="ECO:0000313" key="2">
    <source>
        <dbReference type="EMBL" id="KXT01045.1"/>
    </source>
</evidence>
<proteinExistence type="predicted"/>
<keyword evidence="3" id="KW-1185">Reference proteome</keyword>
<comment type="caution">
    <text evidence="2">The sequence shown here is derived from an EMBL/GenBank/DDBJ whole genome shotgun (WGS) entry which is preliminary data.</text>
</comment>
<feature type="region of interest" description="Disordered" evidence="1">
    <location>
        <begin position="33"/>
        <end position="131"/>
    </location>
</feature>
<evidence type="ECO:0000313" key="3">
    <source>
        <dbReference type="Proteomes" id="UP000070133"/>
    </source>
</evidence>
<name>A0A139HEZ5_9PEZI</name>
<accession>A0A139HEZ5</accession>
<gene>
    <name evidence="2" type="ORF">AC578_4439</name>
</gene>
<organism evidence="2 3">
    <name type="scientific">Pseudocercospora eumusae</name>
    <dbReference type="NCBI Taxonomy" id="321146"/>
    <lineage>
        <taxon>Eukaryota</taxon>
        <taxon>Fungi</taxon>
        <taxon>Dikarya</taxon>
        <taxon>Ascomycota</taxon>
        <taxon>Pezizomycotina</taxon>
        <taxon>Dothideomycetes</taxon>
        <taxon>Dothideomycetidae</taxon>
        <taxon>Mycosphaerellales</taxon>
        <taxon>Mycosphaerellaceae</taxon>
        <taxon>Pseudocercospora</taxon>
    </lineage>
</organism>
<evidence type="ECO:0000256" key="1">
    <source>
        <dbReference type="SAM" id="MobiDB-lite"/>
    </source>
</evidence>
<feature type="compositionally biased region" description="Basic and acidic residues" evidence="1">
    <location>
        <begin position="33"/>
        <end position="53"/>
    </location>
</feature>
<protein>
    <submittedName>
        <fullName evidence="2">Uncharacterized protein</fullName>
    </submittedName>
</protein>